<evidence type="ECO:0000313" key="3">
    <source>
        <dbReference type="Proteomes" id="UP001438707"/>
    </source>
</evidence>
<evidence type="ECO:0000313" key="2">
    <source>
        <dbReference type="EMBL" id="KAK9820734.1"/>
    </source>
</evidence>
<comment type="caution">
    <text evidence="2">The sequence shown here is derived from an EMBL/GenBank/DDBJ whole genome shotgun (WGS) entry which is preliminary data.</text>
</comment>
<gene>
    <name evidence="2" type="ORF">WJX74_007603</name>
</gene>
<dbReference type="PANTHER" id="PTHR14499">
    <property type="entry name" value="POTASSIUM CHANNEL TETRAMERIZATION DOMAIN-CONTAINING"/>
    <property type="match status" value="1"/>
</dbReference>
<keyword evidence="3" id="KW-1185">Reference proteome</keyword>
<reference evidence="2 3" key="1">
    <citation type="journal article" date="2024" name="Nat. Commun.">
        <title>Phylogenomics reveals the evolutionary origins of lichenization in chlorophyte algae.</title>
        <authorList>
            <person name="Puginier C."/>
            <person name="Libourel C."/>
            <person name="Otte J."/>
            <person name="Skaloud P."/>
            <person name="Haon M."/>
            <person name="Grisel S."/>
            <person name="Petersen M."/>
            <person name="Berrin J.G."/>
            <person name="Delaux P.M."/>
            <person name="Dal Grande F."/>
            <person name="Keller J."/>
        </authorList>
    </citation>
    <scope>NUCLEOTIDE SEQUENCE [LARGE SCALE GENOMIC DNA]</scope>
    <source>
        <strain evidence="2 3">SAG 2145</strain>
    </source>
</reference>
<dbReference type="InterPro" id="IPR003131">
    <property type="entry name" value="T1-type_BTB"/>
</dbReference>
<dbReference type="GO" id="GO:0051260">
    <property type="term" value="P:protein homooligomerization"/>
    <property type="evidence" value="ECO:0007669"/>
    <property type="project" value="InterPro"/>
</dbReference>
<proteinExistence type="predicted"/>
<evidence type="ECO:0000259" key="1">
    <source>
        <dbReference type="Pfam" id="PF02214"/>
    </source>
</evidence>
<dbReference type="Pfam" id="PF02214">
    <property type="entry name" value="BTB_2"/>
    <property type="match status" value="1"/>
</dbReference>
<dbReference type="AlphaFoldDB" id="A0AAW1QH33"/>
<dbReference type="CDD" id="cd18316">
    <property type="entry name" value="BTB_POZ_KCTD-like"/>
    <property type="match status" value="1"/>
</dbReference>
<protein>
    <recommendedName>
        <fullName evidence="1">Potassium channel tetramerisation-type BTB domain-containing protein</fullName>
    </recommendedName>
</protein>
<dbReference type="Proteomes" id="UP001438707">
    <property type="component" value="Unassembled WGS sequence"/>
</dbReference>
<feature type="domain" description="Potassium channel tetramerisation-type BTB" evidence="1">
    <location>
        <begin position="27"/>
        <end position="115"/>
    </location>
</feature>
<organism evidence="2 3">
    <name type="scientific">Apatococcus lobatus</name>
    <dbReference type="NCBI Taxonomy" id="904363"/>
    <lineage>
        <taxon>Eukaryota</taxon>
        <taxon>Viridiplantae</taxon>
        <taxon>Chlorophyta</taxon>
        <taxon>core chlorophytes</taxon>
        <taxon>Trebouxiophyceae</taxon>
        <taxon>Chlorellales</taxon>
        <taxon>Chlorellaceae</taxon>
        <taxon>Apatococcus</taxon>
    </lineage>
</organism>
<name>A0AAW1QH33_9CHLO</name>
<dbReference type="PANTHER" id="PTHR14499:SF136">
    <property type="entry name" value="GH08630P"/>
    <property type="match status" value="1"/>
</dbReference>
<sequence length="120" mass="13041">MPDPIATLARLEAQTMPSPSARTDTVLQLNVGGKAFWVSHGLLSKQKGSLLARIAAKNMGSWSAEVDGCPFIERDPDLFEYILSWLRLGRLRSSPLLSDGGTLKAEAQFYGLHDLAQALS</sequence>
<dbReference type="InterPro" id="IPR011333">
    <property type="entry name" value="SKP1/BTB/POZ_sf"/>
</dbReference>
<accession>A0AAW1QH33</accession>
<dbReference type="Gene3D" id="3.30.710.10">
    <property type="entry name" value="Potassium Channel Kv1.1, Chain A"/>
    <property type="match status" value="1"/>
</dbReference>
<dbReference type="SUPFAM" id="SSF54695">
    <property type="entry name" value="POZ domain"/>
    <property type="match status" value="1"/>
</dbReference>
<dbReference type="EMBL" id="JALJOS010000044">
    <property type="protein sequence ID" value="KAK9820734.1"/>
    <property type="molecule type" value="Genomic_DNA"/>
</dbReference>